<dbReference type="OrthoDB" id="7210926at2"/>
<reference evidence="2 3" key="1">
    <citation type="submission" date="2016-10" db="EMBL/GenBank/DDBJ databases">
        <authorList>
            <person name="de Groot N.N."/>
        </authorList>
    </citation>
    <scope>NUCLEOTIDE SEQUENCE [LARGE SCALE GENOMIC DNA]</scope>
    <source>
        <strain evidence="2 3">CGMCC 1.7666</strain>
    </source>
</reference>
<gene>
    <name evidence="2" type="ORF">SAMN02927923_01603</name>
</gene>
<sequence>MNPAEQRRATPRSRTLLEGQIVYNNRLSRMECIVRDLSETGACLVFSQPVKVPREFELQIPKKKLIRHAQIMWYDGQHHGVMFLDEASVAESGAKLPASGSEAASVPEILDETRLRIAQLLGVSVDVIQLKLGIGK</sequence>
<dbReference type="RefSeq" id="WP_091133117.1">
    <property type="nucleotide sequence ID" value="NZ_FMVJ01000004.1"/>
</dbReference>
<organism evidence="2 3">
    <name type="scientific">Microvirga guangxiensis</name>
    <dbReference type="NCBI Taxonomy" id="549386"/>
    <lineage>
        <taxon>Bacteria</taxon>
        <taxon>Pseudomonadati</taxon>
        <taxon>Pseudomonadota</taxon>
        <taxon>Alphaproteobacteria</taxon>
        <taxon>Hyphomicrobiales</taxon>
        <taxon>Methylobacteriaceae</taxon>
        <taxon>Microvirga</taxon>
    </lineage>
</organism>
<dbReference type="InterPro" id="IPR009875">
    <property type="entry name" value="PilZ_domain"/>
</dbReference>
<feature type="domain" description="PilZ" evidence="1">
    <location>
        <begin position="6"/>
        <end position="85"/>
    </location>
</feature>
<evidence type="ECO:0000313" key="3">
    <source>
        <dbReference type="Proteomes" id="UP000199569"/>
    </source>
</evidence>
<dbReference type="EMBL" id="FMVJ01000004">
    <property type="protein sequence ID" value="SCY53762.1"/>
    <property type="molecule type" value="Genomic_DNA"/>
</dbReference>
<protein>
    <submittedName>
        <fullName evidence="2">PilZ domain-containing protein</fullName>
    </submittedName>
</protein>
<evidence type="ECO:0000313" key="2">
    <source>
        <dbReference type="EMBL" id="SCY53762.1"/>
    </source>
</evidence>
<dbReference type="SUPFAM" id="SSF141371">
    <property type="entry name" value="PilZ domain-like"/>
    <property type="match status" value="1"/>
</dbReference>
<keyword evidence="3" id="KW-1185">Reference proteome</keyword>
<dbReference type="Pfam" id="PF07238">
    <property type="entry name" value="PilZ"/>
    <property type="match status" value="1"/>
</dbReference>
<accession>A0A1G5GQA7</accession>
<dbReference type="GO" id="GO:0035438">
    <property type="term" value="F:cyclic-di-GMP binding"/>
    <property type="evidence" value="ECO:0007669"/>
    <property type="project" value="InterPro"/>
</dbReference>
<evidence type="ECO:0000259" key="1">
    <source>
        <dbReference type="Pfam" id="PF07238"/>
    </source>
</evidence>
<name>A0A1G5GQA7_9HYPH</name>
<dbReference type="STRING" id="549386.SAMN02927923_01603"/>
<dbReference type="Proteomes" id="UP000199569">
    <property type="component" value="Unassembled WGS sequence"/>
</dbReference>
<proteinExistence type="predicted"/>
<dbReference type="Gene3D" id="2.40.10.220">
    <property type="entry name" value="predicted glycosyltransferase like domains"/>
    <property type="match status" value="1"/>
</dbReference>
<dbReference type="AlphaFoldDB" id="A0A1G5GQA7"/>